<feature type="domain" description="AB hydrolase-1" evidence="1">
    <location>
        <begin position="84"/>
        <end position="170"/>
    </location>
</feature>
<dbReference type="SUPFAM" id="SSF53474">
    <property type="entry name" value="alpha/beta-Hydrolases"/>
    <property type="match status" value="1"/>
</dbReference>
<dbReference type="Pfam" id="PF00561">
    <property type="entry name" value="Abhydrolase_1"/>
    <property type="match status" value="1"/>
</dbReference>
<dbReference type="EMBL" id="FQVU01000001">
    <property type="protein sequence ID" value="SHF51568.1"/>
    <property type="molecule type" value="Genomic_DNA"/>
</dbReference>
<dbReference type="RefSeq" id="WP_200799971.1">
    <property type="nucleotide sequence ID" value="NZ_FQVU01000001.1"/>
</dbReference>
<dbReference type="InterPro" id="IPR000073">
    <property type="entry name" value="AB_hydrolase_1"/>
</dbReference>
<gene>
    <name evidence="2" type="ORF">SAMN05443575_0164</name>
</gene>
<keyword evidence="3" id="KW-1185">Reference proteome</keyword>
<dbReference type="InterPro" id="IPR029058">
    <property type="entry name" value="AB_hydrolase_fold"/>
</dbReference>
<dbReference type="GO" id="GO:0003824">
    <property type="term" value="F:catalytic activity"/>
    <property type="evidence" value="ECO:0007669"/>
    <property type="project" value="UniProtKB-ARBA"/>
</dbReference>
<accession>A0A1M5CA21</accession>
<evidence type="ECO:0000259" key="1">
    <source>
        <dbReference type="Pfam" id="PF00561"/>
    </source>
</evidence>
<dbReference type="Gene3D" id="3.40.50.1820">
    <property type="entry name" value="alpha/beta hydrolase"/>
    <property type="match status" value="1"/>
</dbReference>
<proteinExistence type="predicted"/>
<reference evidence="2 3" key="1">
    <citation type="submission" date="2016-11" db="EMBL/GenBank/DDBJ databases">
        <authorList>
            <person name="Jaros S."/>
            <person name="Januszkiewicz K."/>
            <person name="Wedrychowicz H."/>
        </authorList>
    </citation>
    <scope>NUCLEOTIDE SEQUENCE [LARGE SCALE GENOMIC DNA]</scope>
    <source>
        <strain evidence="2 3">DSM 45627</strain>
    </source>
</reference>
<sequence>MTPSSGDEPALGYDARPREARAVALVLHGGRSRSVAPVRARQLAVLRMRPFARSLAHAGRAHGLVVARLRFRVRGWNGTERSPVADAEWALDRLGETYPGLPVGIVGHSMGGRTAVYAGGHEGVRSVVGLAPWIEPGDPSRQLAGRGVLLVHGDADRMTSAPASLQYAQQLAGVAESVGYVSVQGDGHPMLRRPALWHELATGFTLAALCDASPERTVGARTANILSRALAGERPVVG</sequence>
<organism evidence="2 3">
    <name type="scientific">Jatrophihabitans endophyticus</name>
    <dbReference type="NCBI Taxonomy" id="1206085"/>
    <lineage>
        <taxon>Bacteria</taxon>
        <taxon>Bacillati</taxon>
        <taxon>Actinomycetota</taxon>
        <taxon>Actinomycetes</taxon>
        <taxon>Jatrophihabitantales</taxon>
        <taxon>Jatrophihabitantaceae</taxon>
        <taxon>Jatrophihabitans</taxon>
    </lineage>
</organism>
<dbReference type="Proteomes" id="UP000186132">
    <property type="component" value="Unassembled WGS sequence"/>
</dbReference>
<dbReference type="AlphaFoldDB" id="A0A1M5CA21"/>
<dbReference type="STRING" id="1206085.SAMN05443575_0164"/>
<evidence type="ECO:0000313" key="2">
    <source>
        <dbReference type="EMBL" id="SHF51568.1"/>
    </source>
</evidence>
<protein>
    <recommendedName>
        <fullName evidence="1">AB hydrolase-1 domain-containing protein</fullName>
    </recommendedName>
</protein>
<evidence type="ECO:0000313" key="3">
    <source>
        <dbReference type="Proteomes" id="UP000186132"/>
    </source>
</evidence>
<name>A0A1M5CA21_9ACTN</name>